<sequence>MNDANFKTLTVSIDNGVAFVTLSHGELNLLDMDMLIDLDRLSREIEVDEAVKVMVLQSANPDFFVAHADLGTIATLPSEPAPREEVLGWINQVFDRLRTSPKVSIAKIQGRARGGGSELALACDMRFGAIGQAVLGQPEVGVGIIPGAGGTVRLPRLIGQGRALEIILGCGDIDAELAERYGYFNRALPAAEIDQFVDNLARRIASFPLEALAAAKASVRFSGSIEEELNHEEIAFLKTVHSEPAKRRMAAAMGMGMQTPAMEKLCFTDIWGPLADA</sequence>
<dbReference type="EMBL" id="LT629785">
    <property type="protein sequence ID" value="SDU08579.1"/>
    <property type="molecule type" value="Genomic_DNA"/>
</dbReference>
<comment type="similarity">
    <text evidence="1 2">Belongs to the enoyl-CoA hydratase/isomerase family.</text>
</comment>
<dbReference type="InterPro" id="IPR029045">
    <property type="entry name" value="ClpP/crotonase-like_dom_sf"/>
</dbReference>
<keyword evidence="4" id="KW-1185">Reference proteome</keyword>
<dbReference type="SUPFAM" id="SSF52096">
    <property type="entry name" value="ClpP/crotonase"/>
    <property type="match status" value="1"/>
</dbReference>
<dbReference type="PANTHER" id="PTHR11941">
    <property type="entry name" value="ENOYL-COA HYDRATASE-RELATED"/>
    <property type="match status" value="1"/>
</dbReference>
<dbReference type="PROSITE" id="PS00166">
    <property type="entry name" value="ENOYL_COA_HYDRATASE"/>
    <property type="match status" value="1"/>
</dbReference>
<proteinExistence type="inferred from homology"/>
<dbReference type="OrthoDB" id="9775794at2"/>
<dbReference type="PANTHER" id="PTHR11941:SF54">
    <property type="entry name" value="ENOYL-COA HYDRATASE, MITOCHONDRIAL"/>
    <property type="match status" value="1"/>
</dbReference>
<dbReference type="Pfam" id="PF00378">
    <property type="entry name" value="ECH_1"/>
    <property type="match status" value="1"/>
</dbReference>
<dbReference type="Proteomes" id="UP000243232">
    <property type="component" value="Chromosome I"/>
</dbReference>
<dbReference type="RefSeq" id="WP_090194132.1">
    <property type="nucleotide sequence ID" value="NZ_LT629785.1"/>
</dbReference>
<evidence type="ECO:0000313" key="4">
    <source>
        <dbReference type="Proteomes" id="UP000243232"/>
    </source>
</evidence>
<protein>
    <submittedName>
        <fullName evidence="3">Enoyl-CoA hydratase/carnithine racemase</fullName>
    </submittedName>
</protein>
<organism evidence="3 4">
    <name type="scientific">Pseudomonas pohangensis</name>
    <dbReference type="NCBI Taxonomy" id="364197"/>
    <lineage>
        <taxon>Bacteria</taxon>
        <taxon>Pseudomonadati</taxon>
        <taxon>Pseudomonadota</taxon>
        <taxon>Gammaproteobacteria</taxon>
        <taxon>Pseudomonadales</taxon>
        <taxon>Pseudomonadaceae</taxon>
        <taxon>Pseudomonas</taxon>
    </lineage>
</organism>
<dbReference type="GO" id="GO:0003824">
    <property type="term" value="F:catalytic activity"/>
    <property type="evidence" value="ECO:0007669"/>
    <property type="project" value="InterPro"/>
</dbReference>
<dbReference type="Gene3D" id="3.90.226.10">
    <property type="entry name" value="2-enoyl-CoA Hydratase, Chain A, domain 1"/>
    <property type="match status" value="1"/>
</dbReference>
<dbReference type="InterPro" id="IPR018376">
    <property type="entry name" value="Enoyl-CoA_hyd/isom_CS"/>
</dbReference>
<dbReference type="CDD" id="cd06558">
    <property type="entry name" value="crotonase-like"/>
    <property type="match status" value="1"/>
</dbReference>
<evidence type="ECO:0000256" key="2">
    <source>
        <dbReference type="RuleBase" id="RU003707"/>
    </source>
</evidence>
<dbReference type="InterPro" id="IPR001753">
    <property type="entry name" value="Enoyl-CoA_hydra/iso"/>
</dbReference>
<dbReference type="GO" id="GO:0006635">
    <property type="term" value="P:fatty acid beta-oxidation"/>
    <property type="evidence" value="ECO:0007669"/>
    <property type="project" value="TreeGrafter"/>
</dbReference>
<accession>A0A1H2FMN8</accession>
<name>A0A1H2FMN8_9PSED</name>
<evidence type="ECO:0000313" key="3">
    <source>
        <dbReference type="EMBL" id="SDU08579.1"/>
    </source>
</evidence>
<reference evidence="4" key="1">
    <citation type="submission" date="2016-10" db="EMBL/GenBank/DDBJ databases">
        <authorList>
            <person name="Varghese N."/>
            <person name="Submissions S."/>
        </authorList>
    </citation>
    <scope>NUCLEOTIDE SEQUENCE [LARGE SCALE GENOMIC DNA]</scope>
    <source>
        <strain evidence="4">DSM 17875</strain>
    </source>
</reference>
<dbReference type="AlphaFoldDB" id="A0A1H2FMN8"/>
<evidence type="ECO:0000256" key="1">
    <source>
        <dbReference type="ARBA" id="ARBA00005254"/>
    </source>
</evidence>
<gene>
    <name evidence="3" type="ORF">SAMN05216296_1686</name>
</gene>
<dbReference type="STRING" id="364197.SAMN05216296_1686"/>